<evidence type="ECO:0000313" key="3">
    <source>
        <dbReference type="EMBL" id="SHL95839.1"/>
    </source>
</evidence>
<dbReference type="HOGENOM" id="CLU_020307_1_0_9"/>
<dbReference type="Pfam" id="PF08924">
    <property type="entry name" value="Rv2525c_GlyHyd-like"/>
    <property type="match status" value="1"/>
</dbReference>
<dbReference type="SUPFAM" id="SSF51445">
    <property type="entry name" value="(Trans)glycosidases"/>
    <property type="match status" value="1"/>
</dbReference>
<dbReference type="Gene3D" id="1.10.101.10">
    <property type="entry name" value="PGBD-like superfamily/PGBD"/>
    <property type="match status" value="1"/>
</dbReference>
<dbReference type="SUPFAM" id="SSF47090">
    <property type="entry name" value="PGBD-like"/>
    <property type="match status" value="1"/>
</dbReference>
<dbReference type="CDD" id="cd06418">
    <property type="entry name" value="GH25_BacA-like"/>
    <property type="match status" value="1"/>
</dbReference>
<protein>
    <submittedName>
        <fullName evidence="2">DUF1906 domain-containing protein</fullName>
    </submittedName>
    <submittedName>
        <fullName evidence="3">Peptidoglycan binding domain-containing protein</fullName>
    </submittedName>
</protein>
<organism evidence="3 4">
    <name type="scientific">Eubacterium callanderi</name>
    <dbReference type="NCBI Taxonomy" id="53442"/>
    <lineage>
        <taxon>Bacteria</taxon>
        <taxon>Bacillati</taxon>
        <taxon>Bacillota</taxon>
        <taxon>Clostridia</taxon>
        <taxon>Eubacteriales</taxon>
        <taxon>Eubacteriaceae</taxon>
        <taxon>Eubacterium</taxon>
    </lineage>
</organism>
<dbReference type="InterPro" id="IPR015020">
    <property type="entry name" value="Rv2525c-like_Glyco_Hydro-like"/>
</dbReference>
<dbReference type="RefSeq" id="WP_013379267.1">
    <property type="nucleotide sequence ID" value="NC_014624.2"/>
</dbReference>
<dbReference type="KEGG" id="elm:ELI_0937"/>
<dbReference type="eggNOG" id="COG3409">
    <property type="taxonomic scope" value="Bacteria"/>
</dbReference>
<evidence type="ECO:0000313" key="4">
    <source>
        <dbReference type="Proteomes" id="UP000184012"/>
    </source>
</evidence>
<dbReference type="Proteomes" id="UP000586254">
    <property type="component" value="Unassembled WGS sequence"/>
</dbReference>
<dbReference type="InterPro" id="IPR036366">
    <property type="entry name" value="PGBDSf"/>
</dbReference>
<dbReference type="GeneID" id="68362275"/>
<proteinExistence type="predicted"/>
<sequence length="628" mass="68962">MDTMVEKTQKWLNANYAQYGTDRFPEVVEDGETGWGTINGLIRALQIELGIQETADNFGAGTIARFNQQYPNGISEQTDSDKSESNVYGIIQGGLWCKGYSTGSSEITKHFYSGTGSGIKSLKTDAGVSASNSTVTLNVMKALLSMDQFVTLVDYGGTETITKIQRTLNSKYESYIGLSPCDGLYERQMNESMIKVLQAIEGYSVEDATGNFGDGTKANLVNILVPGSGDSEALLLARYALCCNGYTVNYTSTSWDSEMASQVTAFQSDLALPQTGTVDVNTWMSLLLSKGNPDRSCDACDTRFEITDYRMQHLNAKGYSIVGRYLTGGDFKELRKGEAQRIIAAGKKLFPIFQESGSDSEYFNTANAAYDAESAVAAAMNYGIKSHQGIVIYFAVDFDAQDTTIESVIQPYFHTLQDVMKNKLNNAFKIGVYGTRNVCERVINIGYADTAFVSDMSTGYSGNMGYKIPSEWTFDQFSEYTVDDDSGEWGMDKVAFSGYAQPISGDQISDTPLVTYCVQTICDNRQNMYLEDISGVSNGRDFRVLSNEIYLTISYSGDTAHGTPHGVVRLMDTSESLYISDIGNGQTNSYTIPIAYANTMHLNYTSKVDGYGLVDDSFTTYLTSKLYV</sequence>
<dbReference type="EMBL" id="FRBP01000009">
    <property type="protein sequence ID" value="SHL95839.1"/>
    <property type="molecule type" value="Genomic_DNA"/>
</dbReference>
<dbReference type="InterPro" id="IPR036365">
    <property type="entry name" value="PGBD-like_sf"/>
</dbReference>
<evidence type="ECO:0000313" key="2">
    <source>
        <dbReference type="EMBL" id="NZA38534.1"/>
    </source>
</evidence>
<accession>A0AB74F1X6</accession>
<dbReference type="AlphaFoldDB" id="A0AB74F1X6"/>
<evidence type="ECO:0000313" key="5">
    <source>
        <dbReference type="Proteomes" id="UP000586254"/>
    </source>
</evidence>
<dbReference type="EMBL" id="JACCKS010000010">
    <property type="protein sequence ID" value="NZA38534.1"/>
    <property type="molecule type" value="Genomic_DNA"/>
</dbReference>
<dbReference type="InterPro" id="IPR017853">
    <property type="entry name" value="GH"/>
</dbReference>
<reference evidence="2 5" key="2">
    <citation type="submission" date="2020-07" db="EMBL/GenBank/DDBJ databases">
        <title>Organ Donor 1.</title>
        <authorList>
            <person name="Marsh A.J."/>
            <person name="Azcarate-Peril M.A."/>
        </authorList>
    </citation>
    <scope>NUCLEOTIDE SEQUENCE [LARGE SCALE GENOMIC DNA]</scope>
    <source>
        <strain evidence="2 5">AMC0717</strain>
    </source>
</reference>
<evidence type="ECO:0000259" key="1">
    <source>
        <dbReference type="Pfam" id="PF08924"/>
    </source>
</evidence>
<name>A0AB74F1X6_9FIRM</name>
<feature type="domain" description="Rv2525c-like glycoside hydrolase-like" evidence="1">
    <location>
        <begin position="312"/>
        <end position="476"/>
    </location>
</feature>
<gene>
    <name evidence="2" type="ORF">H0N91_10400</name>
    <name evidence="3" type="ORF">SAMN04515649_109182</name>
</gene>
<reference evidence="3 4" key="1">
    <citation type="submission" date="2016-11" db="EMBL/GenBank/DDBJ databases">
        <authorList>
            <person name="Varghese N."/>
            <person name="Submissions S."/>
        </authorList>
    </citation>
    <scope>NUCLEOTIDE SEQUENCE [LARGE SCALE GENOMIC DNA]</scope>
    <source>
        <strain evidence="3 4">FD</strain>
    </source>
</reference>
<dbReference type="Proteomes" id="UP000184012">
    <property type="component" value="Unassembled WGS sequence"/>
</dbReference>
<dbReference type="Gene3D" id="3.20.20.80">
    <property type="entry name" value="Glycosidases"/>
    <property type="match status" value="1"/>
</dbReference>
<comment type="caution">
    <text evidence="3">The sequence shown here is derived from an EMBL/GenBank/DDBJ whole genome shotgun (WGS) entry which is preliminary data.</text>
</comment>